<accession>A0A6M3JR41</accession>
<dbReference type="EMBL" id="MT141964">
    <property type="protein sequence ID" value="QJA72599.1"/>
    <property type="molecule type" value="Genomic_DNA"/>
</dbReference>
<sequence length="107" mass="12791">MIEEDETGDYKDEPLVEGRNYDDKPLIIKSTPDQIKDFRRSLIWDDIKRELRVWLEMVRDGLEGVDTSDKEDILNKGRAQAIRYFIEMPRVLYGSAKEELERREDER</sequence>
<proteinExistence type="predicted"/>
<evidence type="ECO:0000313" key="1">
    <source>
        <dbReference type="EMBL" id="QJA72599.1"/>
    </source>
</evidence>
<reference evidence="1" key="1">
    <citation type="submission" date="2020-03" db="EMBL/GenBank/DDBJ databases">
        <title>The deep terrestrial virosphere.</title>
        <authorList>
            <person name="Holmfeldt K."/>
            <person name="Nilsson E."/>
            <person name="Simone D."/>
            <person name="Lopez-Fernandez M."/>
            <person name="Wu X."/>
            <person name="de Brujin I."/>
            <person name="Lundin D."/>
            <person name="Andersson A."/>
            <person name="Bertilsson S."/>
            <person name="Dopson M."/>
        </authorList>
    </citation>
    <scope>NUCLEOTIDE SEQUENCE</scope>
    <source>
        <strain evidence="1">MM415A02705</strain>
    </source>
</reference>
<protein>
    <submittedName>
        <fullName evidence="1">Uncharacterized protein</fullName>
    </submittedName>
</protein>
<dbReference type="AlphaFoldDB" id="A0A6M3JR41"/>
<organism evidence="1">
    <name type="scientific">viral metagenome</name>
    <dbReference type="NCBI Taxonomy" id="1070528"/>
    <lineage>
        <taxon>unclassified sequences</taxon>
        <taxon>metagenomes</taxon>
        <taxon>organismal metagenomes</taxon>
    </lineage>
</organism>
<gene>
    <name evidence="1" type="ORF">MM415A02705_0005</name>
</gene>
<name>A0A6M3JR41_9ZZZZ</name>